<dbReference type="EMBL" id="CADCUN010000175">
    <property type="protein sequence ID" value="CAA9392253.1"/>
    <property type="molecule type" value="Genomic_DNA"/>
</dbReference>
<dbReference type="AlphaFoldDB" id="A0A6J4NMP8"/>
<protein>
    <submittedName>
        <fullName evidence="1">Uncharacterized protein</fullName>
    </submittedName>
</protein>
<name>A0A6J4NMP8_9ACTN</name>
<organism evidence="1">
    <name type="scientific">uncultured Nocardioides sp</name>
    <dbReference type="NCBI Taxonomy" id="198441"/>
    <lineage>
        <taxon>Bacteria</taxon>
        <taxon>Bacillati</taxon>
        <taxon>Actinomycetota</taxon>
        <taxon>Actinomycetes</taxon>
        <taxon>Propionibacteriales</taxon>
        <taxon>Nocardioidaceae</taxon>
        <taxon>Nocardioides</taxon>
        <taxon>environmental samples</taxon>
    </lineage>
</organism>
<accession>A0A6J4NMP8</accession>
<evidence type="ECO:0000313" key="1">
    <source>
        <dbReference type="EMBL" id="CAA9392253.1"/>
    </source>
</evidence>
<proteinExistence type="predicted"/>
<reference evidence="1" key="1">
    <citation type="submission" date="2020-02" db="EMBL/GenBank/DDBJ databases">
        <authorList>
            <person name="Meier V. D."/>
        </authorList>
    </citation>
    <scope>NUCLEOTIDE SEQUENCE</scope>
    <source>
        <strain evidence="1">AVDCRST_MAG60</strain>
    </source>
</reference>
<sequence>MTDRLLAEYGAMTRAAADQRHARNTLIRIQHDRREAGLDPDALGRILPSREVVATFRRVDRATRAGIWDAAHRCEDLGDKVREVRDLYRCVDADVAERFEALLAGVR</sequence>
<gene>
    <name evidence="1" type="ORF">AVDCRST_MAG60-1613</name>
</gene>